<evidence type="ECO:0000313" key="4">
    <source>
        <dbReference type="EMBL" id="KAK4405512.1"/>
    </source>
</evidence>
<dbReference type="Proteomes" id="UP001289374">
    <property type="component" value="Unassembled WGS sequence"/>
</dbReference>
<proteinExistence type="predicted"/>
<keyword evidence="2" id="KW-0479">Metal-binding</keyword>
<evidence type="ECO:0000256" key="1">
    <source>
        <dbReference type="ARBA" id="ARBA00004170"/>
    </source>
</evidence>
<accession>A0AAE2C1E5</accession>
<dbReference type="GO" id="GO:0016020">
    <property type="term" value="C:membrane"/>
    <property type="evidence" value="ECO:0007669"/>
    <property type="project" value="UniProtKB-SubCell"/>
</dbReference>
<feature type="region of interest" description="Disordered" evidence="3">
    <location>
        <begin position="230"/>
        <end position="254"/>
    </location>
</feature>
<protein>
    <recommendedName>
        <fullName evidence="6">HMA domain-containing protein</fullName>
    </recommendedName>
</protein>
<feature type="region of interest" description="Disordered" evidence="3">
    <location>
        <begin position="105"/>
        <end position="152"/>
    </location>
</feature>
<dbReference type="SUPFAM" id="SSF55008">
    <property type="entry name" value="HMA, heavy metal-associated domain"/>
    <property type="match status" value="1"/>
</dbReference>
<dbReference type="InterPro" id="IPR036163">
    <property type="entry name" value="HMA_dom_sf"/>
</dbReference>
<dbReference type="PANTHER" id="PTHR22814:SF320">
    <property type="entry name" value="OS01G0309800 PROTEIN"/>
    <property type="match status" value="1"/>
</dbReference>
<evidence type="ECO:0008006" key="6">
    <source>
        <dbReference type="Google" id="ProtNLM"/>
    </source>
</evidence>
<sequence length="317" mass="35603">MMLPDMKKARVTVIKVRMDCNGCVRKIKKALHGITGNQFLWLTARYVFNGCIKCSACAYNTMFIRHRCYDTYIDLCQQKITVVGWADPDIIVKAIRKTRKRAIISSHSEQFDQPTSEGGATNGGAPPSESTKPPADTTPPEGGAMDGGATPLESTNVRAEMTTPEEPLKEQKDQENLSCESAIATHSRLTECSEPKDRETTHVIHHQPPNYGYRYAYSYNYQQEGYGGQWHDSHGSPGFRQEQSQPPQPVGVTHGYNTYKPSPYVTEYAYPVPNSQPRYPPYRRPDHYSQDYYSGNIGNGNITSMFSEDNPNACRIV</sequence>
<dbReference type="CDD" id="cd00371">
    <property type="entry name" value="HMA"/>
    <property type="match status" value="1"/>
</dbReference>
<evidence type="ECO:0000256" key="2">
    <source>
        <dbReference type="ARBA" id="ARBA00022723"/>
    </source>
</evidence>
<dbReference type="GO" id="GO:0009626">
    <property type="term" value="P:plant-type hypersensitive response"/>
    <property type="evidence" value="ECO:0007669"/>
    <property type="project" value="UniProtKB-KW"/>
</dbReference>
<keyword evidence="5" id="KW-1185">Reference proteome</keyword>
<gene>
    <name evidence="4" type="ORF">Sango_0557700</name>
</gene>
<name>A0AAE2C1E5_9LAMI</name>
<dbReference type="Gene3D" id="3.30.70.100">
    <property type="match status" value="1"/>
</dbReference>
<dbReference type="InterPro" id="IPR006121">
    <property type="entry name" value="HMA_dom"/>
</dbReference>
<evidence type="ECO:0000313" key="5">
    <source>
        <dbReference type="Proteomes" id="UP001289374"/>
    </source>
</evidence>
<comment type="caution">
    <text evidence="4">The sequence shown here is derived from an EMBL/GenBank/DDBJ whole genome shotgun (WGS) entry which is preliminary data.</text>
</comment>
<comment type="subcellular location">
    <subcellularLocation>
        <location evidence="1">Membrane</location>
        <topology evidence="1">Peripheral membrane protein</topology>
    </subcellularLocation>
</comment>
<dbReference type="PANTHER" id="PTHR22814">
    <property type="entry name" value="COPPER TRANSPORT PROTEIN ATOX1-RELATED"/>
    <property type="match status" value="1"/>
</dbReference>
<dbReference type="EMBL" id="JACGWL010000003">
    <property type="protein sequence ID" value="KAK4405512.1"/>
    <property type="molecule type" value="Genomic_DNA"/>
</dbReference>
<reference evidence="4" key="2">
    <citation type="journal article" date="2024" name="Plant">
        <title>Genomic evolution and insights into agronomic trait innovations of Sesamum species.</title>
        <authorList>
            <person name="Miao H."/>
            <person name="Wang L."/>
            <person name="Qu L."/>
            <person name="Liu H."/>
            <person name="Sun Y."/>
            <person name="Le M."/>
            <person name="Wang Q."/>
            <person name="Wei S."/>
            <person name="Zheng Y."/>
            <person name="Lin W."/>
            <person name="Duan Y."/>
            <person name="Cao H."/>
            <person name="Xiong S."/>
            <person name="Wang X."/>
            <person name="Wei L."/>
            <person name="Li C."/>
            <person name="Ma Q."/>
            <person name="Ju M."/>
            <person name="Zhao R."/>
            <person name="Li G."/>
            <person name="Mu C."/>
            <person name="Tian Q."/>
            <person name="Mei H."/>
            <person name="Zhang T."/>
            <person name="Gao T."/>
            <person name="Zhang H."/>
        </authorList>
    </citation>
    <scope>NUCLEOTIDE SEQUENCE</scope>
    <source>
        <strain evidence="4">K16</strain>
    </source>
</reference>
<organism evidence="4 5">
    <name type="scientific">Sesamum angolense</name>
    <dbReference type="NCBI Taxonomy" id="2727404"/>
    <lineage>
        <taxon>Eukaryota</taxon>
        <taxon>Viridiplantae</taxon>
        <taxon>Streptophyta</taxon>
        <taxon>Embryophyta</taxon>
        <taxon>Tracheophyta</taxon>
        <taxon>Spermatophyta</taxon>
        <taxon>Magnoliopsida</taxon>
        <taxon>eudicotyledons</taxon>
        <taxon>Gunneridae</taxon>
        <taxon>Pentapetalae</taxon>
        <taxon>asterids</taxon>
        <taxon>lamiids</taxon>
        <taxon>Lamiales</taxon>
        <taxon>Pedaliaceae</taxon>
        <taxon>Sesamum</taxon>
    </lineage>
</organism>
<dbReference type="GO" id="GO:0046872">
    <property type="term" value="F:metal ion binding"/>
    <property type="evidence" value="ECO:0007669"/>
    <property type="project" value="UniProtKB-KW"/>
</dbReference>
<reference evidence="4" key="1">
    <citation type="submission" date="2020-06" db="EMBL/GenBank/DDBJ databases">
        <authorList>
            <person name="Li T."/>
            <person name="Hu X."/>
            <person name="Zhang T."/>
            <person name="Song X."/>
            <person name="Zhang H."/>
            <person name="Dai N."/>
            <person name="Sheng W."/>
            <person name="Hou X."/>
            <person name="Wei L."/>
        </authorList>
    </citation>
    <scope>NUCLEOTIDE SEQUENCE</scope>
    <source>
        <strain evidence="4">K16</strain>
        <tissue evidence="4">Leaf</tissue>
    </source>
</reference>
<feature type="compositionally biased region" description="Polar residues" evidence="3">
    <location>
        <begin position="105"/>
        <end position="119"/>
    </location>
</feature>
<dbReference type="AlphaFoldDB" id="A0AAE2C1E5"/>
<evidence type="ECO:0000256" key="3">
    <source>
        <dbReference type="SAM" id="MobiDB-lite"/>
    </source>
</evidence>